<accession>A0A9N9JSC4</accession>
<proteinExistence type="predicted"/>
<sequence>MSVPYKKIRTSNIYKEETSLSLDSSKSLLEQTKVQVLNSQKPKTLSTQKAQEAYIVIDLKVSKALNKENTDLEKNDDALFISANNMYTELEDFSADNPYIKNNNNLDANNVNEQTSVDMNLDSHIKINQSQIKTETAEKESTKDTSKKLNNSLLENHIIDTNIIVDLLTTLYDNSKVAKSSFQLVMSKKKHKSKAKVSNAERNKVMSLNPKKNPGLRTKRS</sequence>
<evidence type="ECO:0000313" key="3">
    <source>
        <dbReference type="Proteomes" id="UP000789759"/>
    </source>
</evidence>
<comment type="caution">
    <text evidence="2">The sequence shown here is derived from an EMBL/GenBank/DDBJ whole genome shotgun (WGS) entry which is preliminary data.</text>
</comment>
<dbReference type="Proteomes" id="UP000789759">
    <property type="component" value="Unassembled WGS sequence"/>
</dbReference>
<keyword evidence="3" id="KW-1185">Reference proteome</keyword>
<dbReference type="AlphaFoldDB" id="A0A9N9JSC4"/>
<dbReference type="EMBL" id="CAJVQA010028067">
    <property type="protein sequence ID" value="CAG8793650.1"/>
    <property type="molecule type" value="Genomic_DNA"/>
</dbReference>
<feature type="region of interest" description="Disordered" evidence="1">
    <location>
        <begin position="189"/>
        <end position="221"/>
    </location>
</feature>
<name>A0A9N9JSC4_9GLOM</name>
<gene>
    <name evidence="2" type="ORF">CPELLU_LOCUS17188</name>
</gene>
<reference evidence="2" key="1">
    <citation type="submission" date="2021-06" db="EMBL/GenBank/DDBJ databases">
        <authorList>
            <person name="Kallberg Y."/>
            <person name="Tangrot J."/>
            <person name="Rosling A."/>
        </authorList>
    </citation>
    <scope>NUCLEOTIDE SEQUENCE</scope>
    <source>
        <strain evidence="2">FL966</strain>
    </source>
</reference>
<evidence type="ECO:0000313" key="2">
    <source>
        <dbReference type="EMBL" id="CAG8793650.1"/>
    </source>
</evidence>
<evidence type="ECO:0000256" key="1">
    <source>
        <dbReference type="SAM" id="MobiDB-lite"/>
    </source>
</evidence>
<organism evidence="2 3">
    <name type="scientific">Cetraspora pellucida</name>
    <dbReference type="NCBI Taxonomy" id="1433469"/>
    <lineage>
        <taxon>Eukaryota</taxon>
        <taxon>Fungi</taxon>
        <taxon>Fungi incertae sedis</taxon>
        <taxon>Mucoromycota</taxon>
        <taxon>Glomeromycotina</taxon>
        <taxon>Glomeromycetes</taxon>
        <taxon>Diversisporales</taxon>
        <taxon>Gigasporaceae</taxon>
        <taxon>Cetraspora</taxon>
    </lineage>
</organism>
<protein>
    <submittedName>
        <fullName evidence="2">17871_t:CDS:1</fullName>
    </submittedName>
</protein>